<comment type="caution">
    <text evidence="1">The sequence shown here is derived from an EMBL/GenBank/DDBJ whole genome shotgun (WGS) entry which is preliminary data.</text>
</comment>
<evidence type="ECO:0000313" key="2">
    <source>
        <dbReference type="Proteomes" id="UP001259347"/>
    </source>
</evidence>
<name>A0ABU1SHE0_9MICO</name>
<proteinExistence type="predicted"/>
<protein>
    <submittedName>
        <fullName evidence="1">Uncharacterized protein</fullName>
    </submittedName>
</protein>
<gene>
    <name evidence="1" type="ORF">J2Y69_003595</name>
</gene>
<organism evidence="1 2">
    <name type="scientific">Microbacterium resistens</name>
    <dbReference type="NCBI Taxonomy" id="156977"/>
    <lineage>
        <taxon>Bacteria</taxon>
        <taxon>Bacillati</taxon>
        <taxon>Actinomycetota</taxon>
        <taxon>Actinomycetes</taxon>
        <taxon>Micrococcales</taxon>
        <taxon>Microbacteriaceae</taxon>
        <taxon>Microbacterium</taxon>
    </lineage>
</organism>
<keyword evidence="2" id="KW-1185">Reference proteome</keyword>
<reference evidence="1 2" key="1">
    <citation type="submission" date="2023-07" db="EMBL/GenBank/DDBJ databases">
        <title>Sorghum-associated microbial communities from plants grown in Nebraska, USA.</title>
        <authorList>
            <person name="Schachtman D."/>
        </authorList>
    </citation>
    <scope>NUCLEOTIDE SEQUENCE [LARGE SCALE GENOMIC DNA]</scope>
    <source>
        <strain evidence="1 2">2980</strain>
    </source>
</reference>
<dbReference type="EMBL" id="JAVDUM010000020">
    <property type="protein sequence ID" value="MDR6868967.1"/>
    <property type="molecule type" value="Genomic_DNA"/>
</dbReference>
<dbReference type="Proteomes" id="UP001259347">
    <property type="component" value="Unassembled WGS sequence"/>
</dbReference>
<sequence>MNSDTGTVLFPLNASLNQFPYSTDTYRLIFLSIHGTHNEIGNFGVTILAYLYGHLLFY</sequence>
<accession>A0ABU1SHE0</accession>
<evidence type="ECO:0000313" key="1">
    <source>
        <dbReference type="EMBL" id="MDR6868967.1"/>
    </source>
</evidence>